<gene>
    <name evidence="1" type="ORF">M9H77_16649</name>
</gene>
<comment type="caution">
    <text evidence="1">The sequence shown here is derived from an EMBL/GenBank/DDBJ whole genome shotgun (WGS) entry which is preliminary data.</text>
</comment>
<dbReference type="Proteomes" id="UP001060085">
    <property type="component" value="Linkage Group LG04"/>
</dbReference>
<accession>A0ACC0B2B8</accession>
<keyword evidence="2" id="KW-1185">Reference proteome</keyword>
<organism evidence="1 2">
    <name type="scientific">Catharanthus roseus</name>
    <name type="common">Madagascar periwinkle</name>
    <name type="synonym">Vinca rosea</name>
    <dbReference type="NCBI Taxonomy" id="4058"/>
    <lineage>
        <taxon>Eukaryota</taxon>
        <taxon>Viridiplantae</taxon>
        <taxon>Streptophyta</taxon>
        <taxon>Embryophyta</taxon>
        <taxon>Tracheophyta</taxon>
        <taxon>Spermatophyta</taxon>
        <taxon>Magnoliopsida</taxon>
        <taxon>eudicotyledons</taxon>
        <taxon>Gunneridae</taxon>
        <taxon>Pentapetalae</taxon>
        <taxon>asterids</taxon>
        <taxon>lamiids</taxon>
        <taxon>Gentianales</taxon>
        <taxon>Apocynaceae</taxon>
        <taxon>Rauvolfioideae</taxon>
        <taxon>Vinceae</taxon>
        <taxon>Catharanthinae</taxon>
        <taxon>Catharanthus</taxon>
    </lineage>
</organism>
<dbReference type="EMBL" id="CM044704">
    <property type="protein sequence ID" value="KAI5666796.1"/>
    <property type="molecule type" value="Genomic_DNA"/>
</dbReference>
<evidence type="ECO:0000313" key="1">
    <source>
        <dbReference type="EMBL" id="KAI5666796.1"/>
    </source>
</evidence>
<proteinExistence type="predicted"/>
<protein>
    <submittedName>
        <fullName evidence="1">Uncharacterized protein</fullName>
    </submittedName>
</protein>
<evidence type="ECO:0000313" key="2">
    <source>
        <dbReference type="Proteomes" id="UP001060085"/>
    </source>
</evidence>
<reference evidence="2" key="1">
    <citation type="journal article" date="2023" name="Nat. Plants">
        <title>Single-cell RNA sequencing provides a high-resolution roadmap for understanding the multicellular compartmentation of specialized metabolism.</title>
        <authorList>
            <person name="Sun S."/>
            <person name="Shen X."/>
            <person name="Li Y."/>
            <person name="Li Y."/>
            <person name="Wang S."/>
            <person name="Li R."/>
            <person name="Zhang H."/>
            <person name="Shen G."/>
            <person name="Guo B."/>
            <person name="Wei J."/>
            <person name="Xu J."/>
            <person name="St-Pierre B."/>
            <person name="Chen S."/>
            <person name="Sun C."/>
        </authorList>
    </citation>
    <scope>NUCLEOTIDE SEQUENCE [LARGE SCALE GENOMIC DNA]</scope>
</reference>
<name>A0ACC0B2B8_CATRO</name>
<sequence length="133" mass="14208">MPDRDENSIGHLSAYLSPYLECSKLCVIISLAAEPLASPPLSHCVFNDRVYGSLYVSFLGISVIIVIRFARYGISSSEWSFSSSSSSTVGYNIDGSLETIYVIAVTCSGIFMVLVSGVIGTVCGWIGMNSTST</sequence>